<dbReference type="RefSeq" id="WP_184310241.1">
    <property type="nucleotide sequence ID" value="NZ_JACHXU010000061.1"/>
</dbReference>
<feature type="domain" description="Type II secretion system protein GspE N-terminal" evidence="1">
    <location>
        <begin position="71"/>
        <end position="145"/>
    </location>
</feature>
<organism evidence="2 3">
    <name type="scientific">Aporhodopirellula rubra</name>
    <dbReference type="NCBI Taxonomy" id="980271"/>
    <lineage>
        <taxon>Bacteria</taxon>
        <taxon>Pseudomonadati</taxon>
        <taxon>Planctomycetota</taxon>
        <taxon>Planctomycetia</taxon>
        <taxon>Pirellulales</taxon>
        <taxon>Pirellulaceae</taxon>
        <taxon>Aporhodopirellula</taxon>
    </lineage>
</organism>
<keyword evidence="3" id="KW-1185">Reference proteome</keyword>
<dbReference type="InterPro" id="IPR037257">
    <property type="entry name" value="T2SS_E_N_sf"/>
</dbReference>
<protein>
    <submittedName>
        <fullName evidence="2">Endogenous inhibitor of DNA gyrase (YacG/DUF329 family)</fullName>
    </submittedName>
</protein>
<dbReference type="Proteomes" id="UP000536179">
    <property type="component" value="Unassembled WGS sequence"/>
</dbReference>
<dbReference type="AlphaFoldDB" id="A0A7W5E5W5"/>
<evidence type="ECO:0000313" key="2">
    <source>
        <dbReference type="EMBL" id="MBB3210735.1"/>
    </source>
</evidence>
<reference evidence="2 3" key="1">
    <citation type="submission" date="2020-08" db="EMBL/GenBank/DDBJ databases">
        <title>Genomic Encyclopedia of Type Strains, Phase III (KMG-III): the genomes of soil and plant-associated and newly described type strains.</title>
        <authorList>
            <person name="Whitman W."/>
        </authorList>
    </citation>
    <scope>NUCLEOTIDE SEQUENCE [LARGE SCALE GENOMIC DNA]</scope>
    <source>
        <strain evidence="2 3">CECT 8075</strain>
    </source>
</reference>
<proteinExistence type="predicted"/>
<evidence type="ECO:0000259" key="1">
    <source>
        <dbReference type="Pfam" id="PF05157"/>
    </source>
</evidence>
<evidence type="ECO:0000313" key="3">
    <source>
        <dbReference type="Proteomes" id="UP000536179"/>
    </source>
</evidence>
<dbReference type="SUPFAM" id="SSF160246">
    <property type="entry name" value="EspE N-terminal domain-like"/>
    <property type="match status" value="1"/>
</dbReference>
<dbReference type="EMBL" id="JACHXU010000061">
    <property type="protein sequence ID" value="MBB3210735.1"/>
    <property type="molecule type" value="Genomic_DNA"/>
</dbReference>
<accession>A0A7W5E5W5</accession>
<dbReference type="InterPro" id="IPR007831">
    <property type="entry name" value="T2SS_GspE_N"/>
</dbReference>
<name>A0A7W5E5W5_9BACT</name>
<gene>
    <name evidence="2" type="ORF">FHS27_006583</name>
</gene>
<dbReference type="Gene3D" id="3.30.300.160">
    <property type="entry name" value="Type II secretion system, protein E, N-terminal domain"/>
    <property type="match status" value="1"/>
</dbReference>
<comment type="caution">
    <text evidence="2">The sequence shown here is derived from an EMBL/GenBank/DDBJ whole genome shotgun (WGS) entry which is preliminary data.</text>
</comment>
<dbReference type="Pfam" id="PF05157">
    <property type="entry name" value="MshEN"/>
    <property type="match status" value="1"/>
</dbReference>
<sequence length="152" mass="16628">MVISSRTPDGWPNNCPICGHSISITPSQNTLDAPCPHCGHLLWFADTGLLPIWNSSTKTERFQGHPIPDSIEIADYIFELIPESVARENCVIPVAESADALLVAATSPIELEIIEKLQFILSRRILAVPTTKNWIVAQIDKHYGSIDDAGVA</sequence>